<keyword evidence="8" id="KW-0496">Mitochondrion</keyword>
<dbReference type="InterPro" id="IPR018108">
    <property type="entry name" value="MCP_transmembrane"/>
</dbReference>
<dbReference type="STRING" id="42156.A0A3P6TYJ7"/>
<dbReference type="Pfam" id="PF00153">
    <property type="entry name" value="Mito_carr"/>
    <property type="match status" value="3"/>
</dbReference>
<dbReference type="GO" id="GO:0005743">
    <property type="term" value="C:mitochondrial inner membrane"/>
    <property type="evidence" value="ECO:0007669"/>
    <property type="project" value="UniProtKB-SubCell"/>
</dbReference>
<dbReference type="OrthoDB" id="756301at2759"/>
<dbReference type="OMA" id="KGFIPYW"/>
<feature type="repeat" description="Solcar" evidence="10">
    <location>
        <begin position="212"/>
        <end position="304"/>
    </location>
</feature>
<accession>A0A3P6TYJ7</accession>
<evidence type="ECO:0000256" key="1">
    <source>
        <dbReference type="ARBA" id="ARBA00004448"/>
    </source>
</evidence>
<comment type="similarity">
    <text evidence="2 11">Belongs to the mitochondrial carrier (TC 2.A.29) family.</text>
</comment>
<dbReference type="InterPro" id="IPR023395">
    <property type="entry name" value="MCP_dom_sf"/>
</dbReference>
<reference evidence="12 13" key="1">
    <citation type="submission" date="2018-08" db="EMBL/GenBank/DDBJ databases">
        <authorList>
            <person name="Laetsch R D."/>
            <person name="Stevens L."/>
            <person name="Kumar S."/>
            <person name="Blaxter L. M."/>
        </authorList>
    </citation>
    <scope>NUCLEOTIDE SEQUENCE [LARGE SCALE GENOMIC DNA]</scope>
</reference>
<evidence type="ECO:0000313" key="12">
    <source>
        <dbReference type="EMBL" id="VDK86615.1"/>
    </source>
</evidence>
<sequence length="410" mass="47049">MYEYVIQILEKSINRAISYSRFDVGWENLNGMQTLRDDHSVDFGCDEIKNRLKIHHLDMLRTSWWWKCERVIACRDEIPLNIMIPLQPLGPMDLDAQRANSSLVIRDIGSKYILSCCASLVAESVTYPLDVVKTQLQILPDRTKVIGGDAKRPTMLQITWHICKIVRDEGFRSLFSGLAPTVYRHFIYTGFRMGIYETMRSAIFDKKEQKIFPIWQSAVCGLVSGAVAQFLASPTDLIKVQMQAKRLGKLNNAQSRFQNSYHVFVALYKSNGFTSLWTGWLPNTQRAALLNMADLATYDHTKHWLIAKGYPDNHYTHFIASLVSGMAAAVVSTPADVVKTRMMIQLRRGGEKPTHQYKGAYDCVKRIYRDEGFFALYKGFVPSYVRSTLWSSVFWLTYERLRQLFGISGF</sequence>
<evidence type="ECO:0000256" key="10">
    <source>
        <dbReference type="PROSITE-ProRule" id="PRU00282"/>
    </source>
</evidence>
<evidence type="ECO:0000256" key="2">
    <source>
        <dbReference type="ARBA" id="ARBA00006375"/>
    </source>
</evidence>
<dbReference type="PROSITE" id="PS50920">
    <property type="entry name" value="SOLCAR"/>
    <property type="match status" value="3"/>
</dbReference>
<dbReference type="InterPro" id="IPR050391">
    <property type="entry name" value="Mito_Metabolite_Transporter"/>
</dbReference>
<dbReference type="Proteomes" id="UP000277928">
    <property type="component" value="Unassembled WGS sequence"/>
</dbReference>
<feature type="repeat" description="Solcar" evidence="10">
    <location>
        <begin position="110"/>
        <end position="202"/>
    </location>
</feature>
<keyword evidence="6" id="KW-0999">Mitochondrion inner membrane</keyword>
<keyword evidence="7" id="KW-1133">Transmembrane helix</keyword>
<dbReference type="FunFam" id="1.50.40.10:FF:000062">
    <property type="entry name" value="mitochondrial uncoupling protein 3"/>
    <property type="match status" value="1"/>
</dbReference>
<evidence type="ECO:0000256" key="6">
    <source>
        <dbReference type="ARBA" id="ARBA00022792"/>
    </source>
</evidence>
<keyword evidence="9 10" id="KW-0472">Membrane</keyword>
<feature type="repeat" description="Solcar" evidence="10">
    <location>
        <begin position="312"/>
        <end position="404"/>
    </location>
</feature>
<evidence type="ECO:0000256" key="4">
    <source>
        <dbReference type="ARBA" id="ARBA00022692"/>
    </source>
</evidence>
<evidence type="ECO:0000256" key="9">
    <source>
        <dbReference type="ARBA" id="ARBA00023136"/>
    </source>
</evidence>
<evidence type="ECO:0000256" key="7">
    <source>
        <dbReference type="ARBA" id="ARBA00022989"/>
    </source>
</evidence>
<keyword evidence="13" id="KW-1185">Reference proteome</keyword>
<protein>
    <recommendedName>
        <fullName evidence="14">Mitochondrial carrier protein</fullName>
    </recommendedName>
</protein>
<evidence type="ECO:0008006" key="14">
    <source>
        <dbReference type="Google" id="ProtNLM"/>
    </source>
</evidence>
<evidence type="ECO:0000256" key="8">
    <source>
        <dbReference type="ARBA" id="ARBA00023128"/>
    </source>
</evidence>
<evidence type="ECO:0000256" key="3">
    <source>
        <dbReference type="ARBA" id="ARBA00022448"/>
    </source>
</evidence>
<keyword evidence="5" id="KW-0677">Repeat</keyword>
<evidence type="ECO:0000313" key="13">
    <source>
        <dbReference type="Proteomes" id="UP000277928"/>
    </source>
</evidence>
<dbReference type="EMBL" id="UYRX01000841">
    <property type="protein sequence ID" value="VDK86615.1"/>
    <property type="molecule type" value="Genomic_DNA"/>
</dbReference>
<dbReference type="AlphaFoldDB" id="A0A3P6TYJ7"/>
<proteinExistence type="inferred from homology"/>
<evidence type="ECO:0000256" key="11">
    <source>
        <dbReference type="RuleBase" id="RU000488"/>
    </source>
</evidence>
<keyword evidence="4 10" id="KW-0812">Transmembrane</keyword>
<dbReference type="SUPFAM" id="SSF103506">
    <property type="entry name" value="Mitochondrial carrier"/>
    <property type="match status" value="1"/>
</dbReference>
<comment type="subcellular location">
    <subcellularLocation>
        <location evidence="1">Mitochondrion inner membrane</location>
        <topology evidence="1">Multi-pass membrane protein</topology>
    </subcellularLocation>
</comment>
<dbReference type="Gene3D" id="1.50.40.10">
    <property type="entry name" value="Mitochondrial carrier domain"/>
    <property type="match status" value="1"/>
</dbReference>
<name>A0A3P6TYJ7_LITSI</name>
<keyword evidence="3 11" id="KW-0813">Transport</keyword>
<organism evidence="12 13">
    <name type="scientific">Litomosoides sigmodontis</name>
    <name type="common">Filarial nematode worm</name>
    <dbReference type="NCBI Taxonomy" id="42156"/>
    <lineage>
        <taxon>Eukaryota</taxon>
        <taxon>Metazoa</taxon>
        <taxon>Ecdysozoa</taxon>
        <taxon>Nematoda</taxon>
        <taxon>Chromadorea</taxon>
        <taxon>Rhabditida</taxon>
        <taxon>Spirurina</taxon>
        <taxon>Spiruromorpha</taxon>
        <taxon>Filarioidea</taxon>
        <taxon>Onchocercidae</taxon>
        <taxon>Litomosoides</taxon>
    </lineage>
</organism>
<dbReference type="PANTHER" id="PTHR45618">
    <property type="entry name" value="MITOCHONDRIAL DICARBOXYLATE CARRIER-RELATED"/>
    <property type="match status" value="1"/>
</dbReference>
<gene>
    <name evidence="12" type="ORF">NLS_LOCUS7715</name>
</gene>
<evidence type="ECO:0000256" key="5">
    <source>
        <dbReference type="ARBA" id="ARBA00022737"/>
    </source>
</evidence>